<feature type="chain" id="PRO_5029553929" evidence="1">
    <location>
        <begin position="21"/>
        <end position="444"/>
    </location>
</feature>
<keyword evidence="1" id="KW-0732">Signal</keyword>
<keyword evidence="3" id="KW-1185">Reference proteome</keyword>
<dbReference type="OrthoDB" id="9768080at2"/>
<evidence type="ECO:0000256" key="1">
    <source>
        <dbReference type="SAM" id="SignalP"/>
    </source>
</evidence>
<dbReference type="Gene3D" id="2.40.160.10">
    <property type="entry name" value="Porin"/>
    <property type="match status" value="1"/>
</dbReference>
<dbReference type="SUPFAM" id="SSF56935">
    <property type="entry name" value="Porins"/>
    <property type="match status" value="1"/>
</dbReference>
<dbReference type="EMBL" id="WAAU01000012">
    <property type="protein sequence ID" value="KAB1158567.1"/>
    <property type="molecule type" value="Genomic_DNA"/>
</dbReference>
<evidence type="ECO:0000313" key="2">
    <source>
        <dbReference type="EMBL" id="KAB1158567.1"/>
    </source>
</evidence>
<protein>
    <submittedName>
        <fullName evidence="2">Autotransporter outer membrane beta-barrel domain-containing protein</fullName>
    </submittedName>
</protein>
<name>A0A7J5ALV1_9FLAO</name>
<dbReference type="Proteomes" id="UP000467305">
    <property type="component" value="Unassembled WGS sequence"/>
</dbReference>
<feature type="signal peptide" evidence="1">
    <location>
        <begin position="1"/>
        <end position="20"/>
    </location>
</feature>
<evidence type="ECO:0000313" key="3">
    <source>
        <dbReference type="Proteomes" id="UP000467305"/>
    </source>
</evidence>
<dbReference type="AlphaFoldDB" id="A0A7J5ALV1"/>
<accession>A0A7J5ALV1</accession>
<organism evidence="2 3">
    <name type="scientific">Tenacibaculum aiptasiae</name>
    <dbReference type="NCBI Taxonomy" id="426481"/>
    <lineage>
        <taxon>Bacteria</taxon>
        <taxon>Pseudomonadati</taxon>
        <taxon>Bacteroidota</taxon>
        <taxon>Flavobacteriia</taxon>
        <taxon>Flavobacteriales</taxon>
        <taxon>Flavobacteriaceae</taxon>
        <taxon>Tenacibaculum</taxon>
    </lineage>
</organism>
<reference evidence="2 3" key="1">
    <citation type="submission" date="2019-09" db="EMBL/GenBank/DDBJ databases">
        <authorList>
            <person name="Cao W.R."/>
        </authorList>
    </citation>
    <scope>NUCLEOTIDE SEQUENCE [LARGE SCALE GENOMIC DNA]</scope>
    <source>
        <strain evidence="3">a4</strain>
    </source>
</reference>
<dbReference type="RefSeq" id="WP_150899536.1">
    <property type="nucleotide sequence ID" value="NZ_WAAU01000012.1"/>
</dbReference>
<proteinExistence type="predicted"/>
<gene>
    <name evidence="2" type="ORF">F7018_08075</name>
</gene>
<dbReference type="InterPro" id="IPR023614">
    <property type="entry name" value="Porin_dom_sf"/>
</dbReference>
<comment type="caution">
    <text evidence="2">The sequence shown here is derived from an EMBL/GenBank/DDBJ whole genome shotgun (WGS) entry which is preliminary data.</text>
</comment>
<sequence length="444" mass="50842">MRFLKNILFVSLALTLSANAQEINIDSLKQQIKKELREEGITKSSKSLLRWQNFKLRGYGAINYYNNNFDTNPNEKNKVDPERLNVYLDYHFTPKIALKTEIEFEHGGTGSTLELETFEEGGEFEHEVESGGEVKLEQVYINFNINENLNVKVGRFKVQFGLAQNLDTPDEYFTSYRPEMENQLLPLGWYETGIDVYGSFFKGKLRYHVALVNGLDGTGFNSQNFIRDGHQTRFEMMNAENFAISTRLDYKFGKHKNTFVGFSTYYGNTSGNRPKTDIDVDAFLTMLEGHFSYNEHPLRIATTAIWGNLGNSEIVSFFNSNLSNNLGVRRTPVGKNALGFAAEVGYDILPFFTKQTSQMMLYPFVRYDYYDTMQTVANGITDNPRWERNVITGGFNWFVHPKIIIKAHYSERKLGAKNIDPVTGNQLSNNQIDKIFSTGIGFTF</sequence>